<feature type="transmembrane region" description="Helical" evidence="2">
    <location>
        <begin position="97"/>
        <end position="117"/>
    </location>
</feature>
<dbReference type="Proteomes" id="UP001226389">
    <property type="component" value="Unassembled WGS sequence"/>
</dbReference>
<dbReference type="EMBL" id="JAUSSY010000009">
    <property type="protein sequence ID" value="MDQ0119567.1"/>
    <property type="molecule type" value="Genomic_DNA"/>
</dbReference>
<keyword evidence="2" id="KW-1133">Transmembrane helix</keyword>
<feature type="signal peptide" evidence="3">
    <location>
        <begin position="1"/>
        <end position="29"/>
    </location>
</feature>
<name>A0ABT9UIU5_9MICC</name>
<feature type="region of interest" description="Disordered" evidence="1">
    <location>
        <begin position="60"/>
        <end position="89"/>
    </location>
</feature>
<dbReference type="RefSeq" id="WP_275181394.1">
    <property type="nucleotide sequence ID" value="NZ_JAUSSY010000009.1"/>
</dbReference>
<keyword evidence="2" id="KW-0472">Membrane</keyword>
<keyword evidence="3" id="KW-0732">Signal</keyword>
<evidence type="ECO:0000313" key="4">
    <source>
        <dbReference type="EMBL" id="MDQ0119567.1"/>
    </source>
</evidence>
<reference evidence="4 5" key="1">
    <citation type="submission" date="2023-07" db="EMBL/GenBank/DDBJ databases">
        <title>Sorghum-associated microbial communities from plants grown in Nebraska, USA.</title>
        <authorList>
            <person name="Schachtman D."/>
        </authorList>
    </citation>
    <scope>NUCLEOTIDE SEQUENCE [LARGE SCALE GENOMIC DNA]</scope>
    <source>
        <strain evidence="4 5">DS994</strain>
    </source>
</reference>
<evidence type="ECO:0000313" key="5">
    <source>
        <dbReference type="Proteomes" id="UP001226389"/>
    </source>
</evidence>
<gene>
    <name evidence="4" type="ORF">J2T22_002762</name>
</gene>
<feature type="chain" id="PRO_5045999069" evidence="3">
    <location>
        <begin position="30"/>
        <end position="122"/>
    </location>
</feature>
<proteinExistence type="predicted"/>
<evidence type="ECO:0000256" key="3">
    <source>
        <dbReference type="SAM" id="SignalP"/>
    </source>
</evidence>
<evidence type="ECO:0000256" key="2">
    <source>
        <dbReference type="SAM" id="Phobius"/>
    </source>
</evidence>
<comment type="caution">
    <text evidence="4">The sequence shown here is derived from an EMBL/GenBank/DDBJ whole genome shotgun (WGS) entry which is preliminary data.</text>
</comment>
<sequence>MMHRTIRGCLLSAVIAGGLLASNGVAAHAAGTTPATSATIPATHTAAPFLGGTVSSVAQPSGRTAHTAHTAAAAGDAAPAGASASGSTPPADTNVNTGLLVVGVLFLVFGGLLALILGRKRG</sequence>
<protein>
    <submittedName>
        <fullName evidence="4">Peptidoglycan/LPS O-acetylase OafA/YrhL</fullName>
    </submittedName>
</protein>
<feature type="compositionally biased region" description="Low complexity" evidence="1">
    <location>
        <begin position="64"/>
        <end position="89"/>
    </location>
</feature>
<keyword evidence="5" id="KW-1185">Reference proteome</keyword>
<accession>A0ABT9UIU5</accession>
<keyword evidence="2" id="KW-0812">Transmembrane</keyword>
<organism evidence="4 5">
    <name type="scientific">Pseudarthrobacter defluvii</name>
    <dbReference type="NCBI Taxonomy" id="410837"/>
    <lineage>
        <taxon>Bacteria</taxon>
        <taxon>Bacillati</taxon>
        <taxon>Actinomycetota</taxon>
        <taxon>Actinomycetes</taxon>
        <taxon>Micrococcales</taxon>
        <taxon>Micrococcaceae</taxon>
        <taxon>Pseudarthrobacter</taxon>
    </lineage>
</organism>
<evidence type="ECO:0000256" key="1">
    <source>
        <dbReference type="SAM" id="MobiDB-lite"/>
    </source>
</evidence>